<evidence type="ECO:0000313" key="3">
    <source>
        <dbReference type="EMBL" id="MET3581138.1"/>
    </source>
</evidence>
<keyword evidence="4" id="KW-1185">Reference proteome</keyword>
<dbReference type="InterPro" id="IPR012368">
    <property type="entry name" value="OxRdtase_Mopterin-bd_su_IorB"/>
</dbReference>
<protein>
    <submittedName>
        <fullName evidence="3">Isoquinoline 1-oxidoreductase beta subunit</fullName>
        <ecNumber evidence="3">1.3.99.16</ecNumber>
    </submittedName>
</protein>
<proteinExistence type="predicted"/>
<keyword evidence="3" id="KW-0560">Oxidoreductase</keyword>
<keyword evidence="1" id="KW-0472">Membrane</keyword>
<keyword evidence="1" id="KW-1133">Transmembrane helix</keyword>
<gene>
    <name evidence="3" type="ORF">ABID19_004184</name>
</gene>
<dbReference type="GO" id="GO:0047121">
    <property type="term" value="F:isoquinoline 1-oxidoreductase activity"/>
    <property type="evidence" value="ECO:0007669"/>
    <property type="project" value="UniProtKB-EC"/>
</dbReference>
<dbReference type="InterPro" id="IPR000674">
    <property type="entry name" value="Ald_Oxase/Xan_DH_a/b"/>
</dbReference>
<comment type="caution">
    <text evidence="3">The sequence shown here is derived from an EMBL/GenBank/DDBJ whole genome shotgun (WGS) entry which is preliminary data.</text>
</comment>
<dbReference type="SMART" id="SM01008">
    <property type="entry name" value="Ald_Xan_dh_C"/>
    <property type="match status" value="1"/>
</dbReference>
<keyword evidence="1" id="KW-0812">Transmembrane</keyword>
<dbReference type="InterPro" id="IPR046867">
    <property type="entry name" value="AldOxase/xan_DH_MoCoBD2"/>
</dbReference>
<dbReference type="InterPro" id="IPR037165">
    <property type="entry name" value="AldOxase/xan_DH_Mopterin-bd_sf"/>
</dbReference>
<dbReference type="RefSeq" id="WP_354492807.1">
    <property type="nucleotide sequence ID" value="NZ_JBEPMC010000007.1"/>
</dbReference>
<dbReference type="Gene3D" id="3.30.365.10">
    <property type="entry name" value="Aldehyde oxidase/xanthine dehydrogenase, molybdopterin binding domain"/>
    <property type="match status" value="4"/>
</dbReference>
<sequence length="757" mass="80091">MASIGKIARRTFLIGAAAVAGGVAVGYYYYRKPYPNPLEGDLAAGEATFNPYVKIGADNTITVVAPRAEMGQGISTTLAAMVAEELDVSLDQVKVEHGPAAYAYYNTAILEEGGPFAFFDESMTAEAVRAGMGVVGKFLALQGTGGSASTRDGFDKMRQAGAAARQMLIAAAAQKFGVAATDLETANGTVLHKASGKSVTYGAVAATAATMPPPADVRLKDKADWKLLGKAQKRVDMLAKVTGAPIFGIDVTLPDMLYGTVKMSPRFWAKPVKADFSKAEKMPGVIKIVPIETNYGHGFGIIAENTWAAFKAAEAIDAEWADPEYPLDSAAISEALKQALRTKGSAMRDDGDVNTAFADAPRERIVEADYAVPYLAHATMEPMNATAQLKDGVLDIWCGNQAPTLVRQLCANAVGIEQDKVGVHTTFMGGGFGRRVEVDFALCAALMAKETAGRPIKVIWTREEDMRHDAYRPASVGKFQARLGGDGMPIAVDMTIASPSLIASTLRRLFPSISPLGPDKSIVDGAFNQPYTIPNYRVTGVAAPVSIPVGSWRSVGSSINGFFHEGFLDEIAVAGKTDPVELRKKLMAAYPAAVKVVEKVAEMAKWGEALPAGKAKGMAFSLSFGSWVGEIVQVADTPAGIRIEKVWIAADVGTALDPGIIEAQLISAAIYGLSAAMGQEITFADGMVEQSNFHDYDAMRISQCPAFEVAILENFHKMGGVGEVGTPPAAPALANAVFALTGKRIRTLPLSKEVTFA</sequence>
<name>A0ABV2GS76_9HYPH</name>
<reference evidence="3 4" key="1">
    <citation type="submission" date="2024-06" db="EMBL/GenBank/DDBJ databases">
        <title>Genomic Encyclopedia of Type Strains, Phase IV (KMG-IV): sequencing the most valuable type-strain genomes for metagenomic binning, comparative biology and taxonomic classification.</title>
        <authorList>
            <person name="Goeker M."/>
        </authorList>
    </citation>
    <scope>NUCLEOTIDE SEQUENCE [LARGE SCALE GENOMIC DNA]</scope>
    <source>
        <strain evidence="3 4">DSM 100022</strain>
    </source>
</reference>
<dbReference type="EMBL" id="JBEPMC010000007">
    <property type="protein sequence ID" value="MET3581138.1"/>
    <property type="molecule type" value="Genomic_DNA"/>
</dbReference>
<feature type="transmembrane region" description="Helical" evidence="1">
    <location>
        <begin position="12"/>
        <end position="30"/>
    </location>
</feature>
<evidence type="ECO:0000256" key="1">
    <source>
        <dbReference type="SAM" id="Phobius"/>
    </source>
</evidence>
<evidence type="ECO:0000259" key="2">
    <source>
        <dbReference type="SMART" id="SM01008"/>
    </source>
</evidence>
<dbReference type="PANTHER" id="PTHR47495:SF2">
    <property type="entry name" value="ALDEHYDE DEHYDROGENASE"/>
    <property type="match status" value="1"/>
</dbReference>
<dbReference type="Gene3D" id="3.90.1170.50">
    <property type="entry name" value="Aldehyde oxidase/xanthine dehydrogenase, a/b hammerhead"/>
    <property type="match status" value="1"/>
</dbReference>
<organism evidence="3 4">
    <name type="scientific">Mesorhizobium robiniae</name>
    <dbReference type="NCBI Taxonomy" id="559315"/>
    <lineage>
        <taxon>Bacteria</taxon>
        <taxon>Pseudomonadati</taxon>
        <taxon>Pseudomonadota</taxon>
        <taxon>Alphaproteobacteria</taxon>
        <taxon>Hyphomicrobiales</taxon>
        <taxon>Phyllobacteriaceae</taxon>
        <taxon>Mesorhizobium</taxon>
    </lineage>
</organism>
<dbReference type="Proteomes" id="UP001549204">
    <property type="component" value="Unassembled WGS sequence"/>
</dbReference>
<dbReference type="PANTHER" id="PTHR47495">
    <property type="entry name" value="ALDEHYDE DEHYDROGENASE"/>
    <property type="match status" value="1"/>
</dbReference>
<dbReference type="InterPro" id="IPR052516">
    <property type="entry name" value="N-heterocyclic_Hydroxylase"/>
</dbReference>
<dbReference type="InterPro" id="IPR008274">
    <property type="entry name" value="AldOxase/xan_DH_MoCoBD1"/>
</dbReference>
<accession>A0ABV2GS76</accession>
<dbReference type="PIRSF" id="PIRSF036389">
    <property type="entry name" value="IOR_B"/>
    <property type="match status" value="1"/>
</dbReference>
<dbReference type="SUPFAM" id="SSF56003">
    <property type="entry name" value="Molybdenum cofactor-binding domain"/>
    <property type="match status" value="2"/>
</dbReference>
<feature type="domain" description="Aldehyde oxidase/xanthine dehydrogenase a/b hammerhead" evidence="2">
    <location>
        <begin position="242"/>
        <end position="324"/>
    </location>
</feature>
<dbReference type="Pfam" id="PF02738">
    <property type="entry name" value="MoCoBD_1"/>
    <property type="match status" value="1"/>
</dbReference>
<dbReference type="Pfam" id="PF20256">
    <property type="entry name" value="MoCoBD_2"/>
    <property type="match status" value="2"/>
</dbReference>
<dbReference type="EC" id="1.3.99.16" evidence="3"/>
<evidence type="ECO:0000313" key="4">
    <source>
        <dbReference type="Proteomes" id="UP001549204"/>
    </source>
</evidence>